<protein>
    <recommendedName>
        <fullName evidence="7">PLP-dependent transferase</fullName>
    </recommendedName>
</protein>
<keyword evidence="3" id="KW-0032">Aminotransferase</keyword>
<dbReference type="InterPro" id="IPR004637">
    <property type="entry name" value="Dat"/>
</dbReference>
<dbReference type="PANTHER" id="PTHR43552">
    <property type="entry name" value="DIAMINOBUTYRATE--2-OXOGLUTARATE AMINOTRANSFERASE"/>
    <property type="match status" value="1"/>
</dbReference>
<dbReference type="EMBL" id="KV425587">
    <property type="protein sequence ID" value="KZT23171.1"/>
    <property type="molecule type" value="Genomic_DNA"/>
</dbReference>
<dbReference type="AlphaFoldDB" id="A0A165R1C9"/>
<dbReference type="InterPro" id="IPR015424">
    <property type="entry name" value="PyrdxlP-dep_Trfase"/>
</dbReference>
<evidence type="ECO:0000313" key="5">
    <source>
        <dbReference type="EMBL" id="KZT23171.1"/>
    </source>
</evidence>
<proteinExistence type="inferred from homology"/>
<sequence>MGELFKSHLFERAYTYGIKQHILSIRGRGLMLGVQLVLPDSIIEDGTLAQKVQAIMFDKHKVIIERGGRHGSVLRVLPPLTISSEEVHDAADLLARSIAEAVGAN</sequence>
<dbReference type="OrthoDB" id="10261433at2759"/>
<dbReference type="InterPro" id="IPR015422">
    <property type="entry name" value="PyrdxlP-dep_Trfase_small"/>
</dbReference>
<evidence type="ECO:0000256" key="2">
    <source>
        <dbReference type="ARBA" id="ARBA00008954"/>
    </source>
</evidence>
<name>A0A165R1C9_9AGAM</name>
<dbReference type="PANTHER" id="PTHR43552:SF2">
    <property type="entry name" value="DIAMINOBUTYRATE--2-OXOGLUTARATE TRANSAMINASE"/>
    <property type="match status" value="1"/>
</dbReference>
<comment type="similarity">
    <text evidence="2">Belongs to the class-III pyridoxal-phosphate-dependent aminotransferase family.</text>
</comment>
<gene>
    <name evidence="5" type="ORF">NEOLEDRAFT_1136790</name>
</gene>
<dbReference type="SUPFAM" id="SSF53383">
    <property type="entry name" value="PLP-dependent transferases"/>
    <property type="match status" value="1"/>
</dbReference>
<dbReference type="GO" id="GO:0008483">
    <property type="term" value="F:transaminase activity"/>
    <property type="evidence" value="ECO:0007669"/>
    <property type="project" value="UniProtKB-KW"/>
</dbReference>
<keyword evidence="4" id="KW-0808">Transferase</keyword>
<dbReference type="Gene3D" id="3.90.1150.10">
    <property type="entry name" value="Aspartate Aminotransferase, domain 1"/>
    <property type="match status" value="1"/>
</dbReference>
<reference evidence="5 6" key="1">
    <citation type="journal article" date="2016" name="Mol. Biol. Evol.">
        <title>Comparative Genomics of Early-Diverging Mushroom-Forming Fungi Provides Insights into the Origins of Lignocellulose Decay Capabilities.</title>
        <authorList>
            <person name="Nagy L.G."/>
            <person name="Riley R."/>
            <person name="Tritt A."/>
            <person name="Adam C."/>
            <person name="Daum C."/>
            <person name="Floudas D."/>
            <person name="Sun H."/>
            <person name="Yadav J.S."/>
            <person name="Pangilinan J."/>
            <person name="Larsson K.H."/>
            <person name="Matsuura K."/>
            <person name="Barry K."/>
            <person name="Labutti K."/>
            <person name="Kuo R."/>
            <person name="Ohm R.A."/>
            <person name="Bhattacharya S.S."/>
            <person name="Shirouzu T."/>
            <person name="Yoshinaga Y."/>
            <person name="Martin F.M."/>
            <person name="Grigoriev I.V."/>
            <person name="Hibbett D.S."/>
        </authorList>
    </citation>
    <scope>NUCLEOTIDE SEQUENCE [LARGE SCALE GENOMIC DNA]</scope>
    <source>
        <strain evidence="5 6">HHB14362 ss-1</strain>
    </source>
</reference>
<evidence type="ECO:0000256" key="1">
    <source>
        <dbReference type="ARBA" id="ARBA00001933"/>
    </source>
</evidence>
<comment type="cofactor">
    <cofactor evidence="1">
        <name>pyridoxal 5'-phosphate</name>
        <dbReference type="ChEBI" id="CHEBI:597326"/>
    </cofactor>
</comment>
<dbReference type="InParanoid" id="A0A165R1C9"/>
<evidence type="ECO:0008006" key="7">
    <source>
        <dbReference type="Google" id="ProtNLM"/>
    </source>
</evidence>
<evidence type="ECO:0000313" key="6">
    <source>
        <dbReference type="Proteomes" id="UP000076761"/>
    </source>
</evidence>
<evidence type="ECO:0000256" key="3">
    <source>
        <dbReference type="ARBA" id="ARBA00022576"/>
    </source>
</evidence>
<evidence type="ECO:0000256" key="4">
    <source>
        <dbReference type="ARBA" id="ARBA00022679"/>
    </source>
</evidence>
<dbReference type="STRING" id="1314782.A0A165R1C9"/>
<accession>A0A165R1C9</accession>
<organism evidence="5 6">
    <name type="scientific">Neolentinus lepideus HHB14362 ss-1</name>
    <dbReference type="NCBI Taxonomy" id="1314782"/>
    <lineage>
        <taxon>Eukaryota</taxon>
        <taxon>Fungi</taxon>
        <taxon>Dikarya</taxon>
        <taxon>Basidiomycota</taxon>
        <taxon>Agaricomycotina</taxon>
        <taxon>Agaricomycetes</taxon>
        <taxon>Gloeophyllales</taxon>
        <taxon>Gloeophyllaceae</taxon>
        <taxon>Neolentinus</taxon>
    </lineage>
</organism>
<keyword evidence="6" id="KW-1185">Reference proteome</keyword>
<dbReference type="Proteomes" id="UP000076761">
    <property type="component" value="Unassembled WGS sequence"/>
</dbReference>